<sequence length="233" mass="26288">VTDALEAGCETHCSRSQNQFRAKQIHKADSEVMFRRPPGPIANPIESCDTMEQAFRKSVEKYKERPFLGTREILEEKDEVQSNGRVFQKFVLGEYSWLTFADMDAKTEAFGRGLREIGQEPKCNIVIFAETRAEWLVAAYGCMKHNIPVVTIYATLGEDAIAHGINQTEVTHVITSAELLPKFKTILHHTPKVKHLVYMESPLKKQPELAGFKDGIQLHAFEAVLEAGERSTI</sequence>
<dbReference type="GO" id="GO:0005783">
    <property type="term" value="C:endoplasmic reticulum"/>
    <property type="evidence" value="ECO:0007669"/>
    <property type="project" value="TreeGrafter"/>
</dbReference>
<reference evidence="8" key="1">
    <citation type="submission" date="2020-11" db="EMBL/GenBank/DDBJ databases">
        <authorList>
            <person name="Tran Van P."/>
        </authorList>
    </citation>
    <scope>NUCLEOTIDE SEQUENCE</scope>
</reference>
<comment type="similarity">
    <text evidence="1">Belongs to the ATP-dependent AMP-binding enzyme family.</text>
</comment>
<evidence type="ECO:0000313" key="8">
    <source>
        <dbReference type="EMBL" id="CAD7254723.1"/>
    </source>
</evidence>
<keyword evidence="2" id="KW-0436">Ligase</keyword>
<dbReference type="InterPro" id="IPR042099">
    <property type="entry name" value="ANL_N_sf"/>
</dbReference>
<dbReference type="Proteomes" id="UP000677054">
    <property type="component" value="Unassembled WGS sequence"/>
</dbReference>
<name>A0A7R9AIU7_9CRUS</name>
<protein>
    <recommendedName>
        <fullName evidence="6">long-chain-fatty-acid--CoA ligase</fullName>
        <ecNumber evidence="6">6.2.1.3</ecNumber>
    </recommendedName>
</protein>
<dbReference type="EC" id="6.2.1.3" evidence="6"/>
<dbReference type="Gene3D" id="3.40.50.12780">
    <property type="entry name" value="N-terminal domain of ligase-like"/>
    <property type="match status" value="1"/>
</dbReference>
<keyword evidence="9" id="KW-1185">Reference proteome</keyword>
<evidence type="ECO:0000313" key="9">
    <source>
        <dbReference type="Proteomes" id="UP000677054"/>
    </source>
</evidence>
<keyword evidence="4" id="KW-0443">Lipid metabolism</keyword>
<dbReference type="GO" id="GO:0005886">
    <property type="term" value="C:plasma membrane"/>
    <property type="evidence" value="ECO:0007669"/>
    <property type="project" value="TreeGrafter"/>
</dbReference>
<evidence type="ECO:0000256" key="1">
    <source>
        <dbReference type="ARBA" id="ARBA00006432"/>
    </source>
</evidence>
<dbReference type="PANTHER" id="PTHR43272:SF83">
    <property type="entry name" value="ACYL-COA SYNTHETASE LONG-CHAIN, ISOFORM J"/>
    <property type="match status" value="1"/>
</dbReference>
<dbReference type="GO" id="GO:0005811">
    <property type="term" value="C:lipid droplet"/>
    <property type="evidence" value="ECO:0007669"/>
    <property type="project" value="TreeGrafter"/>
</dbReference>
<dbReference type="EMBL" id="CAJPEV010012091">
    <property type="protein sequence ID" value="CAG0906391.1"/>
    <property type="molecule type" value="Genomic_DNA"/>
</dbReference>
<dbReference type="GO" id="GO:0005524">
    <property type="term" value="F:ATP binding"/>
    <property type="evidence" value="ECO:0007669"/>
    <property type="project" value="UniProtKB-KW"/>
</dbReference>
<keyword evidence="4" id="KW-0276">Fatty acid metabolism</keyword>
<feature type="domain" description="AMP-dependent synthetase/ligase" evidence="7">
    <location>
        <begin position="89"/>
        <end position="207"/>
    </location>
</feature>
<dbReference type="InterPro" id="IPR000873">
    <property type="entry name" value="AMP-dep_synth/lig_dom"/>
</dbReference>
<dbReference type="AlphaFoldDB" id="A0A7R9AIU7"/>
<dbReference type="GO" id="GO:0035336">
    <property type="term" value="P:long-chain fatty-acyl-CoA metabolic process"/>
    <property type="evidence" value="ECO:0007669"/>
    <property type="project" value="TreeGrafter"/>
</dbReference>
<dbReference type="PANTHER" id="PTHR43272">
    <property type="entry name" value="LONG-CHAIN-FATTY-ACID--COA LIGASE"/>
    <property type="match status" value="1"/>
</dbReference>
<dbReference type="OrthoDB" id="1700726at2759"/>
<dbReference type="SUPFAM" id="SSF56801">
    <property type="entry name" value="Acetyl-CoA synthetase-like"/>
    <property type="match status" value="1"/>
</dbReference>
<gene>
    <name evidence="8" type="ORF">DSTB1V02_LOCUS14469</name>
</gene>
<accession>A0A7R9AIU7</accession>
<evidence type="ECO:0000256" key="6">
    <source>
        <dbReference type="ARBA" id="ARBA00026121"/>
    </source>
</evidence>
<evidence type="ECO:0000256" key="4">
    <source>
        <dbReference type="ARBA" id="ARBA00022832"/>
    </source>
</evidence>
<dbReference type="EMBL" id="LR911609">
    <property type="protein sequence ID" value="CAD7254723.1"/>
    <property type="molecule type" value="Genomic_DNA"/>
</dbReference>
<dbReference type="GO" id="GO:0090433">
    <property type="term" value="F:palmitoyl-CoA ligase activity"/>
    <property type="evidence" value="ECO:0007669"/>
    <property type="project" value="TreeGrafter"/>
</dbReference>
<feature type="non-terminal residue" evidence="8">
    <location>
        <position position="233"/>
    </location>
</feature>
<evidence type="ECO:0000259" key="7">
    <source>
        <dbReference type="Pfam" id="PF00501"/>
    </source>
</evidence>
<evidence type="ECO:0000256" key="5">
    <source>
        <dbReference type="ARBA" id="ARBA00022840"/>
    </source>
</evidence>
<keyword evidence="5" id="KW-0067">ATP-binding</keyword>
<keyword evidence="3" id="KW-0547">Nucleotide-binding</keyword>
<dbReference type="Pfam" id="PF00501">
    <property type="entry name" value="AMP-binding"/>
    <property type="match status" value="1"/>
</dbReference>
<evidence type="ECO:0000256" key="2">
    <source>
        <dbReference type="ARBA" id="ARBA00022598"/>
    </source>
</evidence>
<evidence type="ECO:0000256" key="3">
    <source>
        <dbReference type="ARBA" id="ARBA00022741"/>
    </source>
</evidence>
<organism evidence="8">
    <name type="scientific">Darwinula stevensoni</name>
    <dbReference type="NCBI Taxonomy" id="69355"/>
    <lineage>
        <taxon>Eukaryota</taxon>
        <taxon>Metazoa</taxon>
        <taxon>Ecdysozoa</taxon>
        <taxon>Arthropoda</taxon>
        <taxon>Crustacea</taxon>
        <taxon>Oligostraca</taxon>
        <taxon>Ostracoda</taxon>
        <taxon>Podocopa</taxon>
        <taxon>Podocopida</taxon>
        <taxon>Darwinulocopina</taxon>
        <taxon>Darwinuloidea</taxon>
        <taxon>Darwinulidae</taxon>
        <taxon>Darwinula</taxon>
    </lineage>
</organism>
<proteinExistence type="inferred from homology"/>
<feature type="non-terminal residue" evidence="8">
    <location>
        <position position="1"/>
    </location>
</feature>
<dbReference type="GO" id="GO:0030182">
    <property type="term" value="P:neuron differentiation"/>
    <property type="evidence" value="ECO:0007669"/>
    <property type="project" value="TreeGrafter"/>
</dbReference>